<keyword evidence="1" id="KW-0812">Transmembrane</keyword>
<keyword evidence="1" id="KW-0472">Membrane</keyword>
<feature type="transmembrane region" description="Helical" evidence="1">
    <location>
        <begin position="111"/>
        <end position="130"/>
    </location>
</feature>
<feature type="transmembrane region" description="Helical" evidence="1">
    <location>
        <begin position="68"/>
        <end position="91"/>
    </location>
</feature>
<reference evidence="3 4" key="1">
    <citation type="submission" date="2022-09" db="EMBL/GenBank/DDBJ databases">
        <authorList>
            <person name="Palmer J.M."/>
        </authorList>
    </citation>
    <scope>NUCLEOTIDE SEQUENCE [LARGE SCALE GENOMIC DNA]</scope>
    <source>
        <strain evidence="3 4">DSM 7382</strain>
    </source>
</reference>
<sequence>MENITVFNGSQPLKIGLPLHDVDTIHSEVWRQTLMIVPLPAMIVYDYIMTIPEEINVLWRRKKTFSSLALLVNRYGLLLLAISLVSLLFPVYGDLMTNKDSNAELQLRCRVGIPVGSAAMILVLVSVISFDTLRIYAIMQKSILAGLSVTALGVTWLVLWIITPAQKGFVATFSNGAQLGCQGKLIILPTNVHTVSSRERYLNYPEDCT</sequence>
<feature type="transmembrane region" description="Helical" evidence="1">
    <location>
        <begin position="142"/>
        <end position="162"/>
    </location>
</feature>
<proteinExistence type="predicted"/>
<evidence type="ECO:0000256" key="1">
    <source>
        <dbReference type="SAM" id="Phobius"/>
    </source>
</evidence>
<dbReference type="InterPro" id="IPR045340">
    <property type="entry name" value="DUF6533"/>
</dbReference>
<name>A0AAW0FMC4_9APHY</name>
<evidence type="ECO:0000313" key="4">
    <source>
        <dbReference type="Proteomes" id="UP001385951"/>
    </source>
</evidence>
<organism evidence="3 4">
    <name type="scientific">Cerrena zonata</name>
    <dbReference type="NCBI Taxonomy" id="2478898"/>
    <lineage>
        <taxon>Eukaryota</taxon>
        <taxon>Fungi</taxon>
        <taxon>Dikarya</taxon>
        <taxon>Basidiomycota</taxon>
        <taxon>Agaricomycotina</taxon>
        <taxon>Agaricomycetes</taxon>
        <taxon>Polyporales</taxon>
        <taxon>Cerrenaceae</taxon>
        <taxon>Cerrena</taxon>
    </lineage>
</organism>
<comment type="caution">
    <text evidence="3">The sequence shown here is derived from an EMBL/GenBank/DDBJ whole genome shotgun (WGS) entry which is preliminary data.</text>
</comment>
<dbReference type="EMBL" id="JASBNA010000039">
    <property type="protein sequence ID" value="KAK7681831.1"/>
    <property type="molecule type" value="Genomic_DNA"/>
</dbReference>
<dbReference type="Proteomes" id="UP001385951">
    <property type="component" value="Unassembled WGS sequence"/>
</dbReference>
<dbReference type="AlphaFoldDB" id="A0AAW0FMC4"/>
<keyword evidence="1" id="KW-1133">Transmembrane helix</keyword>
<keyword evidence="4" id="KW-1185">Reference proteome</keyword>
<protein>
    <recommendedName>
        <fullName evidence="2">DUF6533 domain-containing protein</fullName>
    </recommendedName>
</protein>
<feature type="domain" description="DUF6533" evidence="2">
    <location>
        <begin position="41"/>
        <end position="78"/>
    </location>
</feature>
<dbReference type="Pfam" id="PF20151">
    <property type="entry name" value="DUF6533"/>
    <property type="match status" value="1"/>
</dbReference>
<gene>
    <name evidence="3" type="ORF">QCA50_015178</name>
</gene>
<accession>A0AAW0FMC4</accession>
<evidence type="ECO:0000259" key="2">
    <source>
        <dbReference type="Pfam" id="PF20151"/>
    </source>
</evidence>
<evidence type="ECO:0000313" key="3">
    <source>
        <dbReference type="EMBL" id="KAK7681831.1"/>
    </source>
</evidence>